<dbReference type="GeneID" id="19879570"/>
<name>L2GSZ6_VAVCU</name>
<dbReference type="VEuPathDB" id="MicrosporidiaDB:VCUG_01696"/>
<evidence type="ECO:0000256" key="2">
    <source>
        <dbReference type="ARBA" id="ARBA00038210"/>
    </source>
</evidence>
<evidence type="ECO:0000313" key="5">
    <source>
        <dbReference type="Proteomes" id="UP000011081"/>
    </source>
</evidence>
<dbReference type="PROSITE" id="PS50005">
    <property type="entry name" value="TPR"/>
    <property type="match status" value="2"/>
</dbReference>
<dbReference type="RefSeq" id="XP_008074713.1">
    <property type="nucleotide sequence ID" value="XM_008076522.1"/>
</dbReference>
<evidence type="ECO:0000256" key="1">
    <source>
        <dbReference type="ARBA" id="ARBA00022803"/>
    </source>
</evidence>
<keyword evidence="1 3" id="KW-0802">TPR repeat</keyword>
<dbReference type="InterPro" id="IPR019734">
    <property type="entry name" value="TPR_rpt"/>
</dbReference>
<dbReference type="HOGENOM" id="CLU_034743_0_0_1"/>
<reference evidence="5" key="1">
    <citation type="submission" date="2011-03" db="EMBL/GenBank/DDBJ databases">
        <title>The genome sequence of Vavraia culicis strain floridensis.</title>
        <authorList>
            <consortium name="The Broad Institute Genome Sequencing Platform"/>
            <person name="Cuomo C."/>
            <person name="Becnel J."/>
            <person name="Sanscrainte N."/>
            <person name="Young S.K."/>
            <person name="Zeng Q."/>
            <person name="Gargeya S."/>
            <person name="Fitzgerald M."/>
            <person name="Haas B."/>
            <person name="Abouelleil A."/>
            <person name="Alvarado L."/>
            <person name="Arachchi H.M."/>
            <person name="Berlin A."/>
            <person name="Chapman S.B."/>
            <person name="Gearin G."/>
            <person name="Goldberg J."/>
            <person name="Griggs A."/>
            <person name="Gujja S."/>
            <person name="Hansen M."/>
            <person name="Heiman D."/>
            <person name="Howarth C."/>
            <person name="Larimer J."/>
            <person name="Lui A."/>
            <person name="MacDonald P.J.P."/>
            <person name="McCowen C."/>
            <person name="Montmayeur A."/>
            <person name="Murphy C."/>
            <person name="Neiman D."/>
            <person name="Pearson M."/>
            <person name="Priest M."/>
            <person name="Roberts A."/>
            <person name="Saif S."/>
            <person name="Shea T."/>
            <person name="Sisk P."/>
            <person name="Stolte C."/>
            <person name="Sykes S."/>
            <person name="Wortman J."/>
            <person name="Nusbaum C."/>
            <person name="Birren B."/>
        </authorList>
    </citation>
    <scope>NUCLEOTIDE SEQUENCE [LARGE SCALE GENOMIC DNA]</scope>
    <source>
        <strain evidence="5">floridensis</strain>
    </source>
</reference>
<dbReference type="OMA" id="AVHIFEC"/>
<dbReference type="PANTHER" id="PTHR12558">
    <property type="entry name" value="CELL DIVISION CYCLE 16,23,27"/>
    <property type="match status" value="1"/>
</dbReference>
<evidence type="ECO:0000256" key="3">
    <source>
        <dbReference type="PROSITE-ProRule" id="PRU00339"/>
    </source>
</evidence>
<dbReference type="Gene3D" id="1.25.40.10">
    <property type="entry name" value="Tetratricopeptide repeat domain"/>
    <property type="match status" value="2"/>
</dbReference>
<proteinExistence type="inferred from homology"/>
<dbReference type="SUPFAM" id="SSF48452">
    <property type="entry name" value="TPR-like"/>
    <property type="match status" value="2"/>
</dbReference>
<dbReference type="STRING" id="948595.L2GSZ6"/>
<dbReference type="InterPro" id="IPR011990">
    <property type="entry name" value="TPR-like_helical_dom_sf"/>
</dbReference>
<keyword evidence="5" id="KW-1185">Reference proteome</keyword>
<sequence length="473" mass="54916">MYVQQIKTAIKYKNYRQAIFVLAHAAQKEQTLKLVLGIALYENREYYRALSVLSTFNTVTGLFYVALCHKEMKNYGDAIDALLRIVNREALKDVIDGEWNSYVLEDGGDEHVYALLGELYTLNEQGDDALVYYKRCTGLYVPFIALFYEHKLDELVCTGENDFFAQFTADLIEFERTENIKIVQKYYSLMPGIGTYFVSNAGRILFEHGDVKRSMRCFEVVLKNDATYTADFDSYSAALWLDKNTNALSCMCRTLLDKCKGSYVTWSALGNYFSLKNDHNRSVLCLKKSLNMYKTAYAYLLLGHESIIRNEYDHAQNFFFHALKMHRNNYNALFGIGLVFSKTDQIENADLFFRKAVDLNSHNKIIKYLYVKYLVENKKYDRAVELIRRTYRVDAGDTAALVAYLKNNVLPRKDEYDDLIMLEMVDVLIYLEMVYEAQRFLDGVNVRNASFRSKKDMVDKLLAVKENKGYVKK</sequence>
<evidence type="ECO:0000313" key="4">
    <source>
        <dbReference type="EMBL" id="ELA46796.1"/>
    </source>
</evidence>
<feature type="repeat" description="TPR" evidence="3">
    <location>
        <begin position="296"/>
        <end position="329"/>
    </location>
</feature>
<dbReference type="EMBL" id="GL877432">
    <property type="protein sequence ID" value="ELA46796.1"/>
    <property type="molecule type" value="Genomic_DNA"/>
</dbReference>
<dbReference type="Proteomes" id="UP000011081">
    <property type="component" value="Unassembled WGS sequence"/>
</dbReference>
<dbReference type="AlphaFoldDB" id="L2GSZ6"/>
<organism evidence="4 5">
    <name type="scientific">Vavraia culicis (isolate floridensis)</name>
    <name type="common">Microsporidian parasite</name>
    <dbReference type="NCBI Taxonomy" id="948595"/>
    <lineage>
        <taxon>Eukaryota</taxon>
        <taxon>Fungi</taxon>
        <taxon>Fungi incertae sedis</taxon>
        <taxon>Microsporidia</taxon>
        <taxon>Pleistophoridae</taxon>
        <taxon>Vavraia</taxon>
    </lineage>
</organism>
<dbReference type="InParanoid" id="L2GSZ6"/>
<gene>
    <name evidence="4" type="ORF">VCUG_01696</name>
</gene>
<dbReference type="PANTHER" id="PTHR12558:SF13">
    <property type="entry name" value="CELL DIVISION CYCLE PROTEIN 27 HOMOLOG"/>
    <property type="match status" value="1"/>
</dbReference>
<comment type="similarity">
    <text evidence="2">Belongs to the APC3/CDC27 family.</text>
</comment>
<accession>L2GSZ6</accession>
<dbReference type="GO" id="GO:0005680">
    <property type="term" value="C:anaphase-promoting complex"/>
    <property type="evidence" value="ECO:0007669"/>
    <property type="project" value="UniProtKB-ARBA"/>
</dbReference>
<dbReference type="SMART" id="SM00028">
    <property type="entry name" value="TPR"/>
    <property type="match status" value="5"/>
</dbReference>
<protein>
    <submittedName>
        <fullName evidence="4">Uncharacterized protein</fullName>
    </submittedName>
</protein>
<dbReference type="Pfam" id="PF13181">
    <property type="entry name" value="TPR_8"/>
    <property type="match status" value="1"/>
</dbReference>
<feature type="repeat" description="TPR" evidence="3">
    <location>
        <begin position="330"/>
        <end position="363"/>
    </location>
</feature>
<dbReference type="OrthoDB" id="10248520at2759"/>